<keyword evidence="1" id="KW-0472">Membrane</keyword>
<keyword evidence="1" id="KW-0812">Transmembrane</keyword>
<comment type="caution">
    <text evidence="2">The sequence shown here is derived from an EMBL/GenBank/DDBJ whole genome shotgun (WGS) entry which is preliminary data.</text>
</comment>
<dbReference type="Proteomes" id="UP001165060">
    <property type="component" value="Unassembled WGS sequence"/>
</dbReference>
<protein>
    <submittedName>
        <fullName evidence="2">Uncharacterized protein</fullName>
    </submittedName>
</protein>
<evidence type="ECO:0000313" key="3">
    <source>
        <dbReference type="Proteomes" id="UP001165060"/>
    </source>
</evidence>
<name>A0ABQ6M949_9STRA</name>
<accession>A0ABQ6M949</accession>
<reference evidence="2 3" key="1">
    <citation type="journal article" date="2023" name="Commun. Biol.">
        <title>Genome analysis of Parmales, the sister group of diatoms, reveals the evolutionary specialization of diatoms from phago-mixotrophs to photoautotrophs.</title>
        <authorList>
            <person name="Ban H."/>
            <person name="Sato S."/>
            <person name="Yoshikawa S."/>
            <person name="Yamada K."/>
            <person name="Nakamura Y."/>
            <person name="Ichinomiya M."/>
            <person name="Sato N."/>
            <person name="Blanc-Mathieu R."/>
            <person name="Endo H."/>
            <person name="Kuwata A."/>
            <person name="Ogata H."/>
        </authorList>
    </citation>
    <scope>NUCLEOTIDE SEQUENCE [LARGE SCALE GENOMIC DNA]</scope>
</reference>
<keyword evidence="3" id="KW-1185">Reference proteome</keyword>
<keyword evidence="1" id="KW-1133">Transmembrane helix</keyword>
<organism evidence="2 3">
    <name type="scientific">Tetraparma gracilis</name>
    <dbReference type="NCBI Taxonomy" id="2962635"/>
    <lineage>
        <taxon>Eukaryota</taxon>
        <taxon>Sar</taxon>
        <taxon>Stramenopiles</taxon>
        <taxon>Ochrophyta</taxon>
        <taxon>Bolidophyceae</taxon>
        <taxon>Parmales</taxon>
        <taxon>Triparmaceae</taxon>
        <taxon>Tetraparma</taxon>
    </lineage>
</organism>
<dbReference type="EMBL" id="BRYB01002575">
    <property type="protein sequence ID" value="GMI21982.1"/>
    <property type="molecule type" value="Genomic_DNA"/>
</dbReference>
<evidence type="ECO:0000313" key="2">
    <source>
        <dbReference type="EMBL" id="GMI21982.1"/>
    </source>
</evidence>
<evidence type="ECO:0000256" key="1">
    <source>
        <dbReference type="SAM" id="Phobius"/>
    </source>
</evidence>
<sequence length="419" mass="45484">MLSLPRPTVTTAVASCFAFVFTYTDILSVLVMAPLRNALRSFLPLTKLTSYLVSARWTSNIPGQAGAMDELSTCISGAFPTLVDYNSCMPALQLPVILSGKAPQGARYWSVQIYLKKAAPPLNDRKGGADTDETDAMRRNQTLRDTDITLDDDGNYKITIGSKSDIAAAGSANFIDAGDSKAGLLVIRCFKMREGTSWKAPDLLPLGGGEPWPCKFSTRECGPYATSRGPTTNFQRLRTCLMAALPVAVARPDLSRALALGGVGATLLHAAIRAKLKKKYKRLKSPVGTHVNSDVVKVPGLGGNADHVYWNMVYDCRELDVEIRGFRKGGFRYTNLTCYSFSGMPLTEFLDDESMLGDGDTFTVYLCKERTYGRGVNEICVADALVGAATLRVLLPESDEVTDKCVPKIRAVPRGHRSA</sequence>
<proteinExistence type="predicted"/>
<gene>
    <name evidence="2" type="ORF">TeGR_g6191</name>
</gene>
<feature type="transmembrane region" description="Helical" evidence="1">
    <location>
        <begin position="12"/>
        <end position="33"/>
    </location>
</feature>